<protein>
    <submittedName>
        <fullName evidence="7">BTB domain-containing protein</fullName>
    </submittedName>
</protein>
<dbReference type="Pfam" id="PF25390">
    <property type="entry name" value="WD40_RLD"/>
    <property type="match status" value="1"/>
</dbReference>
<dbReference type="InterPro" id="IPR009091">
    <property type="entry name" value="RCC1/BLIP-II"/>
</dbReference>
<dbReference type="Gene3D" id="2.130.10.30">
    <property type="entry name" value="Regulator of chromosome condensation 1/beta-lactamase-inhibitor protein II"/>
    <property type="match status" value="2"/>
</dbReference>
<dbReference type="InterPro" id="IPR051625">
    <property type="entry name" value="Signaling_Regulatory_Domain"/>
</dbReference>
<evidence type="ECO:0000256" key="1">
    <source>
        <dbReference type="ARBA" id="ARBA00022737"/>
    </source>
</evidence>
<dbReference type="Gene3D" id="3.30.710.10">
    <property type="entry name" value="Potassium Channel Kv1.1, Chain A"/>
    <property type="match status" value="1"/>
</dbReference>
<dbReference type="SUPFAM" id="SSF50985">
    <property type="entry name" value="RCC1/BLIP-II"/>
    <property type="match status" value="1"/>
</dbReference>
<dbReference type="PRINTS" id="PR00633">
    <property type="entry name" value="RCCNDNSATION"/>
</dbReference>
<dbReference type="InterPro" id="IPR000408">
    <property type="entry name" value="Reg_chr_condens"/>
</dbReference>
<dbReference type="EMBL" id="UYYG01000004">
    <property type="protein sequence ID" value="VDN50575.1"/>
    <property type="molecule type" value="Genomic_DNA"/>
</dbReference>
<dbReference type="PANTHER" id="PTHR22872">
    <property type="entry name" value="BTK-BINDING PROTEIN-RELATED"/>
    <property type="match status" value="1"/>
</dbReference>
<dbReference type="PANTHER" id="PTHR22872:SF10">
    <property type="entry name" value="ULTRAVIOLET-B RECEPTOR UVR8"/>
    <property type="match status" value="1"/>
</dbReference>
<dbReference type="AlphaFoldDB" id="A0A158Q4I4"/>
<dbReference type="InterPro" id="IPR011333">
    <property type="entry name" value="SKP1/BTB/POZ_sf"/>
</dbReference>
<name>A0A158Q4I4_DRAME</name>
<feature type="domain" description="BTB" evidence="3">
    <location>
        <begin position="378"/>
        <end position="454"/>
    </location>
</feature>
<dbReference type="PROSITE" id="PS00626">
    <property type="entry name" value="RCC1_2"/>
    <property type="match status" value="1"/>
</dbReference>
<organism evidence="5 7">
    <name type="scientific">Dracunculus medinensis</name>
    <name type="common">Guinea worm</name>
    <dbReference type="NCBI Taxonomy" id="318479"/>
    <lineage>
        <taxon>Eukaryota</taxon>
        <taxon>Metazoa</taxon>
        <taxon>Ecdysozoa</taxon>
        <taxon>Nematoda</taxon>
        <taxon>Chromadorea</taxon>
        <taxon>Rhabditida</taxon>
        <taxon>Spirurina</taxon>
        <taxon>Dracunculoidea</taxon>
        <taxon>Dracunculidae</taxon>
        <taxon>Dracunculus</taxon>
    </lineage>
</organism>
<dbReference type="SUPFAM" id="SSF54695">
    <property type="entry name" value="POZ domain"/>
    <property type="match status" value="1"/>
</dbReference>
<dbReference type="InterPro" id="IPR058923">
    <property type="entry name" value="RCC1-like_dom"/>
</dbReference>
<feature type="repeat" description="RCC1" evidence="2">
    <location>
        <begin position="259"/>
        <end position="310"/>
    </location>
</feature>
<dbReference type="InterPro" id="IPR000210">
    <property type="entry name" value="BTB/POZ_dom"/>
</dbReference>
<feature type="repeat" description="RCC1" evidence="2">
    <location>
        <begin position="207"/>
        <end position="258"/>
    </location>
</feature>
<reference evidence="7" key="1">
    <citation type="submission" date="2016-04" db="UniProtKB">
        <authorList>
            <consortium name="WormBaseParasite"/>
        </authorList>
    </citation>
    <scope>IDENTIFICATION</scope>
</reference>
<gene>
    <name evidence="4" type="ORF">DME_LOCUS548</name>
</gene>
<dbReference type="Pfam" id="PF00415">
    <property type="entry name" value="RCC1"/>
    <property type="match status" value="1"/>
</dbReference>
<keyword evidence="6" id="KW-1185">Reference proteome</keyword>
<feature type="repeat" description="RCC1" evidence="2">
    <location>
        <begin position="154"/>
        <end position="206"/>
    </location>
</feature>
<dbReference type="PROSITE" id="PS50097">
    <property type="entry name" value="BTB"/>
    <property type="match status" value="1"/>
</dbReference>
<accession>A0A158Q4I4</accession>
<dbReference type="OrthoDB" id="16281at2759"/>
<dbReference type="STRING" id="318479.A0A158Q4I4"/>
<evidence type="ECO:0000313" key="4">
    <source>
        <dbReference type="EMBL" id="VDN50575.1"/>
    </source>
</evidence>
<reference evidence="4 6" key="2">
    <citation type="submission" date="2018-11" db="EMBL/GenBank/DDBJ databases">
        <authorList>
            <consortium name="Pathogen Informatics"/>
        </authorList>
    </citation>
    <scope>NUCLEOTIDE SEQUENCE [LARGE SCALE GENOMIC DNA]</scope>
</reference>
<sequence>MLSILSDQILDNIRANFILFQSAIIFGSSGNEAIFLTKDKELFAIGANNSSCLGTNQSQATLEPMKIEALSGKEIISFAFGSGPHVLALTRTGEIKSESRYMKYFKKNYCNLFSGIGSTIVGTTPLLVGESLSGEKIVNIACGNHHSVAVSDKGDIFTWGRNSHGQLGIGNNINQEIPSKVGGQLVNRFVKAASCGQNNTMVLTGAGEVFSWGFNGNGQLGIGNLSNQSSPSLVVGLNNVFISQIASGFAHSLALSDEGQLFAWGSNSCGQLCAKLPHSNQTTPVVIASGLGRIVEIAAIHPCNIAVAVNQNGKVYMWGQIRGQTVLTPIQTYFHSVDDVFACFANPPVTCRPLRFDKEHQSSILDAIKMAFDDPSTSDLQISIDGHIIHAHKALLRMRCDYFRSRFQEHWKDESDSCIHHMTAITQTEAFAHMEDAIIKQFIIEVARNGAFRT</sequence>
<evidence type="ECO:0000259" key="3">
    <source>
        <dbReference type="PROSITE" id="PS50097"/>
    </source>
</evidence>
<dbReference type="WBParaSite" id="DME_0000492701-mRNA-1">
    <property type="protein sequence ID" value="DME_0000492701-mRNA-1"/>
    <property type="gene ID" value="DME_0000492701"/>
</dbReference>
<evidence type="ECO:0000313" key="5">
    <source>
        <dbReference type="Proteomes" id="UP000038040"/>
    </source>
</evidence>
<evidence type="ECO:0000256" key="2">
    <source>
        <dbReference type="PROSITE-ProRule" id="PRU00235"/>
    </source>
</evidence>
<dbReference type="Pfam" id="PF00651">
    <property type="entry name" value="BTB"/>
    <property type="match status" value="1"/>
</dbReference>
<dbReference type="PROSITE" id="PS50012">
    <property type="entry name" value="RCC1_3"/>
    <property type="match status" value="3"/>
</dbReference>
<dbReference type="Proteomes" id="UP000038040">
    <property type="component" value="Unplaced"/>
</dbReference>
<dbReference type="Proteomes" id="UP000274756">
    <property type="component" value="Unassembled WGS sequence"/>
</dbReference>
<evidence type="ECO:0000313" key="7">
    <source>
        <dbReference type="WBParaSite" id="DME_0000492701-mRNA-1"/>
    </source>
</evidence>
<proteinExistence type="predicted"/>
<evidence type="ECO:0000313" key="6">
    <source>
        <dbReference type="Proteomes" id="UP000274756"/>
    </source>
</evidence>
<keyword evidence="1" id="KW-0677">Repeat</keyword>